<protein>
    <submittedName>
        <fullName evidence="2">Uncharacterized protein</fullName>
    </submittedName>
</protein>
<organism evidence="2 3">
    <name type="scientific">Aldrovandia affinis</name>
    <dbReference type="NCBI Taxonomy" id="143900"/>
    <lineage>
        <taxon>Eukaryota</taxon>
        <taxon>Metazoa</taxon>
        <taxon>Chordata</taxon>
        <taxon>Craniata</taxon>
        <taxon>Vertebrata</taxon>
        <taxon>Euteleostomi</taxon>
        <taxon>Actinopterygii</taxon>
        <taxon>Neopterygii</taxon>
        <taxon>Teleostei</taxon>
        <taxon>Notacanthiformes</taxon>
        <taxon>Halosauridae</taxon>
        <taxon>Aldrovandia</taxon>
    </lineage>
</organism>
<dbReference type="EMBL" id="JAINUG010000128">
    <property type="protein sequence ID" value="KAJ8394241.1"/>
    <property type="molecule type" value="Genomic_DNA"/>
</dbReference>
<comment type="caution">
    <text evidence="2">The sequence shown here is derived from an EMBL/GenBank/DDBJ whole genome shotgun (WGS) entry which is preliminary data.</text>
</comment>
<reference evidence="2" key="1">
    <citation type="journal article" date="2023" name="Science">
        <title>Genome structures resolve the early diversification of teleost fishes.</title>
        <authorList>
            <person name="Parey E."/>
            <person name="Louis A."/>
            <person name="Montfort J."/>
            <person name="Bouchez O."/>
            <person name="Roques C."/>
            <person name="Iampietro C."/>
            <person name="Lluch J."/>
            <person name="Castinel A."/>
            <person name="Donnadieu C."/>
            <person name="Desvignes T."/>
            <person name="Floi Bucao C."/>
            <person name="Jouanno E."/>
            <person name="Wen M."/>
            <person name="Mejri S."/>
            <person name="Dirks R."/>
            <person name="Jansen H."/>
            <person name="Henkel C."/>
            <person name="Chen W.J."/>
            <person name="Zahm M."/>
            <person name="Cabau C."/>
            <person name="Klopp C."/>
            <person name="Thompson A.W."/>
            <person name="Robinson-Rechavi M."/>
            <person name="Braasch I."/>
            <person name="Lecointre G."/>
            <person name="Bobe J."/>
            <person name="Postlethwait J.H."/>
            <person name="Berthelot C."/>
            <person name="Roest Crollius H."/>
            <person name="Guiguen Y."/>
        </authorList>
    </citation>
    <scope>NUCLEOTIDE SEQUENCE</scope>
    <source>
        <strain evidence="2">NC1722</strain>
    </source>
</reference>
<name>A0AAD7WEL6_9TELE</name>
<evidence type="ECO:0000256" key="1">
    <source>
        <dbReference type="SAM" id="MobiDB-lite"/>
    </source>
</evidence>
<proteinExistence type="predicted"/>
<feature type="region of interest" description="Disordered" evidence="1">
    <location>
        <begin position="1"/>
        <end position="36"/>
    </location>
</feature>
<keyword evidence="3" id="KW-1185">Reference proteome</keyword>
<feature type="compositionally biased region" description="Basic and acidic residues" evidence="1">
    <location>
        <begin position="20"/>
        <end position="36"/>
    </location>
</feature>
<evidence type="ECO:0000313" key="2">
    <source>
        <dbReference type="EMBL" id="KAJ8394241.1"/>
    </source>
</evidence>
<sequence length="96" mass="10153">MHSGIARSPLVQLSSSSFRGGEEKRNLVAKNGGERTPHGNALVIDYGSGPLSTEHGTFWTRGYLQLGLMQAADLLPAGAHHVLQATSPLTSALVIF</sequence>
<gene>
    <name evidence="2" type="ORF">AAFF_G00048240</name>
</gene>
<accession>A0AAD7WEL6</accession>
<evidence type="ECO:0000313" key="3">
    <source>
        <dbReference type="Proteomes" id="UP001221898"/>
    </source>
</evidence>
<dbReference type="AlphaFoldDB" id="A0AAD7WEL6"/>
<dbReference type="Proteomes" id="UP001221898">
    <property type="component" value="Unassembled WGS sequence"/>
</dbReference>